<keyword evidence="1" id="KW-0812">Transmembrane</keyword>
<feature type="transmembrane region" description="Helical" evidence="1">
    <location>
        <begin position="288"/>
        <end position="308"/>
    </location>
</feature>
<accession>A0A926QLK1</accession>
<evidence type="ECO:0000313" key="3">
    <source>
        <dbReference type="Proteomes" id="UP000650466"/>
    </source>
</evidence>
<evidence type="ECO:0008006" key="4">
    <source>
        <dbReference type="Google" id="ProtNLM"/>
    </source>
</evidence>
<name>A0A926QLK1_9BACL</name>
<dbReference type="RefSeq" id="WP_188177489.1">
    <property type="nucleotide sequence ID" value="NZ_JACVVD010000012.1"/>
</dbReference>
<dbReference type="EMBL" id="JACVVD010000012">
    <property type="protein sequence ID" value="MBD0383710.1"/>
    <property type="molecule type" value="Genomic_DNA"/>
</dbReference>
<dbReference type="AlphaFoldDB" id="A0A926QLK1"/>
<reference evidence="2" key="1">
    <citation type="submission" date="2020-09" db="EMBL/GenBank/DDBJ databases">
        <title>Draft Genome Sequence of Paenibacillus sp. WST5.</title>
        <authorList>
            <person name="Bao Z."/>
        </authorList>
    </citation>
    <scope>NUCLEOTIDE SEQUENCE</scope>
    <source>
        <strain evidence="2">WST5</strain>
    </source>
</reference>
<feature type="transmembrane region" description="Helical" evidence="1">
    <location>
        <begin position="75"/>
        <end position="98"/>
    </location>
</feature>
<keyword evidence="1" id="KW-1133">Transmembrane helix</keyword>
<keyword evidence="1" id="KW-0472">Membrane</keyword>
<evidence type="ECO:0000256" key="1">
    <source>
        <dbReference type="SAM" id="Phobius"/>
    </source>
</evidence>
<gene>
    <name evidence="2" type="ORF">ICC18_26895</name>
</gene>
<sequence>MLVFAKYLFLLLLFVLCYVFLQTMLQALIRQRKARYRLYYVKQSTALRRFSEYLGKRSHFYKHVKEMMESVESKLNMNTMMMLAVILFLAGLLGGALFFQTVKGAVVVTAICVSLPYMVLRMKLLSVRLQTRLEFLPAVEVFYQYYMIDPSKNIKLALKFCLEEDRILYPIKPVFEQLYRNLMTQRETEESLRIFSLALGHTWADYFVGIVRVALTEGSYVGESLKELIVDMRKAQRSDQLERNRLLEIRIANFTPIFFLALFLFINFKVNTDNAYLYYVVDPDGRNMLLDAILLIFVSFLMGIYLSLRRM</sequence>
<feature type="transmembrane region" description="Helical" evidence="1">
    <location>
        <begin position="6"/>
        <end position="29"/>
    </location>
</feature>
<organism evidence="2 3">
    <name type="scientific">Paenibacillus sedimenti</name>
    <dbReference type="NCBI Taxonomy" id="2770274"/>
    <lineage>
        <taxon>Bacteria</taxon>
        <taxon>Bacillati</taxon>
        <taxon>Bacillota</taxon>
        <taxon>Bacilli</taxon>
        <taxon>Bacillales</taxon>
        <taxon>Paenibacillaceae</taxon>
        <taxon>Paenibacillus</taxon>
    </lineage>
</organism>
<protein>
    <recommendedName>
        <fullName evidence="4">Type II secretion system protein GspF domain-containing protein</fullName>
    </recommendedName>
</protein>
<comment type="caution">
    <text evidence="2">The sequence shown here is derived from an EMBL/GenBank/DDBJ whole genome shotgun (WGS) entry which is preliminary data.</text>
</comment>
<feature type="transmembrane region" description="Helical" evidence="1">
    <location>
        <begin position="251"/>
        <end position="268"/>
    </location>
</feature>
<evidence type="ECO:0000313" key="2">
    <source>
        <dbReference type="EMBL" id="MBD0383710.1"/>
    </source>
</evidence>
<keyword evidence="3" id="KW-1185">Reference proteome</keyword>
<dbReference type="Proteomes" id="UP000650466">
    <property type="component" value="Unassembled WGS sequence"/>
</dbReference>
<proteinExistence type="predicted"/>